<dbReference type="Gene3D" id="3.40.50.2300">
    <property type="match status" value="1"/>
</dbReference>
<name>A0A2K8NU79_9MOLU</name>
<keyword evidence="3 7" id="KW-0762">Sugar transport</keyword>
<evidence type="ECO:0000313" key="8">
    <source>
        <dbReference type="Proteomes" id="UP000232222"/>
    </source>
</evidence>
<protein>
    <submittedName>
        <fullName evidence="7">PTS sugar transporter subunit IIB</fullName>
    </submittedName>
</protein>
<accession>A0A2K8NU79</accession>
<dbReference type="SUPFAM" id="SSF52794">
    <property type="entry name" value="PTS system IIB component-like"/>
    <property type="match status" value="1"/>
</dbReference>
<keyword evidence="2" id="KW-0597">Phosphoprotein</keyword>
<dbReference type="EMBL" id="CP024962">
    <property type="protein sequence ID" value="ATZ16321.1"/>
    <property type="molecule type" value="Genomic_DNA"/>
</dbReference>
<evidence type="ECO:0000256" key="1">
    <source>
        <dbReference type="ARBA" id="ARBA00022448"/>
    </source>
</evidence>
<dbReference type="PROSITE" id="PS51100">
    <property type="entry name" value="PTS_EIIB_TYPE_3"/>
    <property type="match status" value="1"/>
</dbReference>
<dbReference type="OrthoDB" id="9808134at2"/>
<dbReference type="InterPro" id="IPR036095">
    <property type="entry name" value="PTS_EIIB-like_sf"/>
</dbReference>
<evidence type="ECO:0000256" key="4">
    <source>
        <dbReference type="ARBA" id="ARBA00022679"/>
    </source>
</evidence>
<dbReference type="PANTHER" id="PTHR34581">
    <property type="entry name" value="PTS SYSTEM N,N'-DIACETYLCHITOBIOSE-SPECIFIC EIIB COMPONENT"/>
    <property type="match status" value="1"/>
</dbReference>
<reference evidence="7 8" key="1">
    <citation type="submission" date="2017-11" db="EMBL/GenBank/DDBJ databases">
        <title>Genome sequence of Entomoplasma freundtii BARC 318 (ATCC 51999).</title>
        <authorList>
            <person name="Lo W.-S."/>
            <person name="Gasparich G.E."/>
            <person name="Kuo C.-H."/>
        </authorList>
    </citation>
    <scope>NUCLEOTIDE SEQUENCE [LARGE SCALE GENOMIC DNA]</scope>
    <source>
        <strain evidence="7 8">BARC 318</strain>
    </source>
</reference>
<dbReference type="InterPro" id="IPR003501">
    <property type="entry name" value="PTS_EIIB_2/3"/>
</dbReference>
<keyword evidence="6" id="KW-0418">Kinase</keyword>
<evidence type="ECO:0000256" key="6">
    <source>
        <dbReference type="ARBA" id="ARBA00022777"/>
    </source>
</evidence>
<dbReference type="Proteomes" id="UP000232222">
    <property type="component" value="Chromosome"/>
</dbReference>
<keyword evidence="5" id="KW-0598">Phosphotransferase system</keyword>
<keyword evidence="8" id="KW-1185">Reference proteome</keyword>
<evidence type="ECO:0000256" key="2">
    <source>
        <dbReference type="ARBA" id="ARBA00022553"/>
    </source>
</evidence>
<sequence length="108" mass="12395">MEKLNILLSCSYGFSTSSLVKKMETYCQEKGYPFTVNALAETNALESIDDYNVVLIGPQVRYLKPKFDNAIKGKIPVYVMDTRSYGRLQVGEIVEQMLDDMREEGYYE</sequence>
<dbReference type="PANTHER" id="PTHR34581:SF2">
    <property type="entry name" value="PTS SYSTEM N,N'-DIACETYLCHITOBIOSE-SPECIFIC EIIB COMPONENT"/>
    <property type="match status" value="1"/>
</dbReference>
<evidence type="ECO:0000313" key="7">
    <source>
        <dbReference type="EMBL" id="ATZ16321.1"/>
    </source>
</evidence>
<proteinExistence type="predicted"/>
<dbReference type="GO" id="GO:0016301">
    <property type="term" value="F:kinase activity"/>
    <property type="evidence" value="ECO:0007669"/>
    <property type="project" value="UniProtKB-KW"/>
</dbReference>
<dbReference type="RefSeq" id="WP_100609272.1">
    <property type="nucleotide sequence ID" value="NZ_CP024962.1"/>
</dbReference>
<dbReference type="AlphaFoldDB" id="A0A2K8NU79"/>
<keyword evidence="4" id="KW-0808">Transferase</keyword>
<dbReference type="Pfam" id="PF02302">
    <property type="entry name" value="PTS_IIB"/>
    <property type="match status" value="1"/>
</dbReference>
<dbReference type="KEGG" id="efr:EFREU_v1c02950"/>
<gene>
    <name evidence="7" type="primary">celA</name>
    <name evidence="7" type="ORF">EFREU_v1c02950</name>
</gene>
<dbReference type="GO" id="GO:0008982">
    <property type="term" value="F:protein-N(PI)-phosphohistidine-sugar phosphotransferase activity"/>
    <property type="evidence" value="ECO:0007669"/>
    <property type="project" value="InterPro"/>
</dbReference>
<evidence type="ECO:0000256" key="3">
    <source>
        <dbReference type="ARBA" id="ARBA00022597"/>
    </source>
</evidence>
<dbReference type="InterPro" id="IPR051819">
    <property type="entry name" value="PTS_sugar-specific_EIIB"/>
</dbReference>
<organism evidence="7 8">
    <name type="scientific">Entomoplasma freundtii</name>
    <dbReference type="NCBI Taxonomy" id="74700"/>
    <lineage>
        <taxon>Bacteria</taxon>
        <taxon>Bacillati</taxon>
        <taxon>Mycoplasmatota</taxon>
        <taxon>Mollicutes</taxon>
        <taxon>Entomoplasmatales</taxon>
        <taxon>Entomoplasmataceae</taxon>
        <taxon>Entomoplasma</taxon>
    </lineage>
</organism>
<evidence type="ECO:0000256" key="5">
    <source>
        <dbReference type="ARBA" id="ARBA00022683"/>
    </source>
</evidence>
<keyword evidence="1" id="KW-0813">Transport</keyword>
<dbReference type="InterPro" id="IPR013012">
    <property type="entry name" value="PTS_EIIB_3"/>
</dbReference>
<dbReference type="GO" id="GO:0009401">
    <property type="term" value="P:phosphoenolpyruvate-dependent sugar phosphotransferase system"/>
    <property type="evidence" value="ECO:0007669"/>
    <property type="project" value="UniProtKB-KW"/>
</dbReference>